<dbReference type="InterPro" id="IPR002156">
    <property type="entry name" value="RNaseH_domain"/>
</dbReference>
<accession>A0A8T0PT39</accession>
<reference evidence="3" key="1">
    <citation type="submission" date="2020-05" db="EMBL/GenBank/DDBJ databases">
        <title>WGS assembly of Panicum virgatum.</title>
        <authorList>
            <person name="Lovell J.T."/>
            <person name="Jenkins J."/>
            <person name="Shu S."/>
            <person name="Juenger T.E."/>
            <person name="Schmutz J."/>
        </authorList>
    </citation>
    <scope>NUCLEOTIDE SEQUENCE</scope>
    <source>
        <strain evidence="3">AP13</strain>
    </source>
</reference>
<evidence type="ECO:0000259" key="2">
    <source>
        <dbReference type="Pfam" id="PF13966"/>
    </source>
</evidence>
<feature type="domain" description="RNase H type-1" evidence="1">
    <location>
        <begin position="383"/>
        <end position="431"/>
    </location>
</feature>
<evidence type="ECO:0000313" key="4">
    <source>
        <dbReference type="Proteomes" id="UP000823388"/>
    </source>
</evidence>
<dbReference type="PANTHER" id="PTHR33116:SF86">
    <property type="entry name" value="REVERSE TRANSCRIPTASE DOMAIN-CONTAINING PROTEIN"/>
    <property type="match status" value="1"/>
</dbReference>
<dbReference type="InterPro" id="IPR026960">
    <property type="entry name" value="RVT-Znf"/>
</dbReference>
<gene>
    <name evidence="3" type="ORF">PVAP13_7NG121617</name>
</gene>
<evidence type="ECO:0000259" key="1">
    <source>
        <dbReference type="Pfam" id="PF13456"/>
    </source>
</evidence>
<name>A0A8T0PT39_PANVG</name>
<dbReference type="GO" id="GO:0003676">
    <property type="term" value="F:nucleic acid binding"/>
    <property type="evidence" value="ECO:0007669"/>
    <property type="project" value="InterPro"/>
</dbReference>
<dbReference type="Pfam" id="PF13456">
    <property type="entry name" value="RVT_3"/>
    <property type="match status" value="1"/>
</dbReference>
<organism evidence="3 4">
    <name type="scientific">Panicum virgatum</name>
    <name type="common">Blackwell switchgrass</name>
    <dbReference type="NCBI Taxonomy" id="38727"/>
    <lineage>
        <taxon>Eukaryota</taxon>
        <taxon>Viridiplantae</taxon>
        <taxon>Streptophyta</taxon>
        <taxon>Embryophyta</taxon>
        <taxon>Tracheophyta</taxon>
        <taxon>Spermatophyta</taxon>
        <taxon>Magnoliopsida</taxon>
        <taxon>Liliopsida</taxon>
        <taxon>Poales</taxon>
        <taxon>Poaceae</taxon>
        <taxon>PACMAD clade</taxon>
        <taxon>Panicoideae</taxon>
        <taxon>Panicodae</taxon>
        <taxon>Paniceae</taxon>
        <taxon>Panicinae</taxon>
        <taxon>Panicum</taxon>
        <taxon>Panicum sect. Hiantes</taxon>
    </lineage>
</organism>
<dbReference type="GO" id="GO:0004523">
    <property type="term" value="F:RNA-DNA hybrid ribonuclease activity"/>
    <property type="evidence" value="ECO:0007669"/>
    <property type="project" value="InterPro"/>
</dbReference>
<protein>
    <recommendedName>
        <fullName evidence="5">Reverse transcriptase zinc-binding domain-containing protein</fullName>
    </recommendedName>
</protein>
<comment type="caution">
    <text evidence="3">The sequence shown here is derived from an EMBL/GenBank/DDBJ whole genome shotgun (WGS) entry which is preliminary data.</text>
</comment>
<dbReference type="AlphaFoldDB" id="A0A8T0PT39"/>
<dbReference type="Pfam" id="PF13966">
    <property type="entry name" value="zf-RVT"/>
    <property type="match status" value="1"/>
</dbReference>
<dbReference type="EMBL" id="CM029050">
    <property type="protein sequence ID" value="KAG2565577.1"/>
    <property type="molecule type" value="Genomic_DNA"/>
</dbReference>
<feature type="domain" description="Reverse transcriptase zinc-binding" evidence="2">
    <location>
        <begin position="227"/>
        <end position="287"/>
    </location>
</feature>
<evidence type="ECO:0008006" key="5">
    <source>
        <dbReference type="Google" id="ProtNLM"/>
    </source>
</evidence>
<dbReference type="Proteomes" id="UP000823388">
    <property type="component" value="Chromosome 7N"/>
</dbReference>
<keyword evidence="4" id="KW-1185">Reference proteome</keyword>
<proteinExistence type="predicted"/>
<evidence type="ECO:0000313" key="3">
    <source>
        <dbReference type="EMBL" id="KAG2565577.1"/>
    </source>
</evidence>
<dbReference type="PANTHER" id="PTHR33116">
    <property type="entry name" value="REVERSE TRANSCRIPTASE ZINC-BINDING DOMAIN-CONTAINING PROTEIN-RELATED-RELATED"/>
    <property type="match status" value="1"/>
</dbReference>
<sequence length="453" mass="51023">MSTVLFSKTFVAKINTILRRFWWAGIQEEQDTSPIAYRSWDDICKPKEQGGLGIRDMEMVNKSLIIHSAWNVATNKNLFLTAILKAKYYPNHSFWTAPVNGSRSVYWSSVLQVKDQLAANSKYQLHAGNSSIWSSPWTPVWDNIHDHILLPVVTCPLPNKVCDLWNPGTHGWNHQLLSSTFLEEAVNIIQATPVVTSDRDDLLRWTPANNGQCTTKSVYTHLANQQKSKSIPPLLKTFAWRLIKRAIATGARAGKYSKHIDKHCSYCGAIEDDQHLFLKCAFSIQVWSSTDPPIQPNTFPPEIDGLQMFLSLMITPNPSDDLLFKTLFILWFLIPSPTTLQGCRCYIDASTQPDNTNSVPYRAGLGIFLVNTQVHPPHSIFIRAALQQCSSVLMAEAAALALAAQISNNLYLHHITILSDNQQLVHFMNGPDLDNLPDWRIKPLTHMADIAIR</sequence>